<dbReference type="GO" id="GO:0034599">
    <property type="term" value="P:cellular response to oxidative stress"/>
    <property type="evidence" value="ECO:0007669"/>
    <property type="project" value="InterPro"/>
</dbReference>
<evidence type="ECO:0000256" key="6">
    <source>
        <dbReference type="RuleBase" id="RU004241"/>
    </source>
</evidence>
<dbReference type="Gene3D" id="1.10.420.10">
    <property type="entry name" value="Peroxidase, domain 2"/>
    <property type="match status" value="1"/>
</dbReference>
<dbReference type="GO" id="GO:0042744">
    <property type="term" value="P:hydrogen peroxide catabolic process"/>
    <property type="evidence" value="ECO:0007669"/>
    <property type="project" value="TreeGrafter"/>
</dbReference>
<evidence type="ECO:0000256" key="7">
    <source>
        <dbReference type="SAM" id="SignalP"/>
    </source>
</evidence>
<dbReference type="GO" id="GO:0000302">
    <property type="term" value="P:response to reactive oxygen species"/>
    <property type="evidence" value="ECO:0007669"/>
    <property type="project" value="TreeGrafter"/>
</dbReference>
<dbReference type="PANTHER" id="PTHR31356:SF36">
    <property type="entry name" value="L-ASCORBATE PEROXIDASE 3"/>
    <property type="match status" value="1"/>
</dbReference>
<dbReference type="InterPro" id="IPR044831">
    <property type="entry name" value="Ccp1-like"/>
</dbReference>
<dbReference type="GO" id="GO:0020037">
    <property type="term" value="F:heme binding"/>
    <property type="evidence" value="ECO:0007669"/>
    <property type="project" value="InterPro"/>
</dbReference>
<feature type="non-terminal residue" evidence="9">
    <location>
        <position position="301"/>
    </location>
</feature>
<dbReference type="Pfam" id="PF00141">
    <property type="entry name" value="peroxidase"/>
    <property type="match status" value="1"/>
</dbReference>
<keyword evidence="3" id="KW-0479">Metal-binding</keyword>
<dbReference type="EMBL" id="EU742799">
    <property type="protein sequence ID" value="ACF28633.1"/>
    <property type="molecule type" value="Genomic_DNA"/>
</dbReference>
<evidence type="ECO:0000256" key="3">
    <source>
        <dbReference type="ARBA" id="ARBA00022723"/>
    </source>
</evidence>
<keyword evidence="4" id="KW-0560">Oxidoreductase</keyword>
<name>B4ZFX9_AMPCA</name>
<sequence length="301" mass="32514">MCKLSLLPTALLAVAMLLHGCDSDTESDGPQNFLSTSTTSFGDSSPDNLNGSLTSQWPASIMECPGTSVQTTPSLSCSQYDAIVNTIRSIYLQLDTVCTATNCPQADWAGCVLRVAGHDLMDYANGQGGSDGCLDLFDADNAGLPECLHSGHHGFSLLDAYQRHCSEISLADFIVLAAEAVITFSREYATGGTVDMDLRSNFRYGRTTAATCTFAEGRLPNPEDSCTAVEDTFVHRMGLSWRQAAALMGVHSIGRARTENSGYDGWWSDAVNSRKFNNNYYASIVGKGWMPENLGPNKNQW</sequence>
<keyword evidence="2" id="KW-0349">Heme</keyword>
<keyword evidence="1 9" id="KW-0575">Peroxidase</keyword>
<evidence type="ECO:0000259" key="8">
    <source>
        <dbReference type="PROSITE" id="PS50873"/>
    </source>
</evidence>
<feature type="signal peptide" evidence="7">
    <location>
        <begin position="1"/>
        <end position="23"/>
    </location>
</feature>
<keyword evidence="7" id="KW-0732">Signal</keyword>
<dbReference type="AlphaFoldDB" id="B4ZFX9"/>
<evidence type="ECO:0000256" key="4">
    <source>
        <dbReference type="ARBA" id="ARBA00023002"/>
    </source>
</evidence>
<evidence type="ECO:0000256" key="1">
    <source>
        <dbReference type="ARBA" id="ARBA00022559"/>
    </source>
</evidence>
<keyword evidence="5" id="KW-0408">Iron</keyword>
<dbReference type="SUPFAM" id="SSF48113">
    <property type="entry name" value="Heme-dependent peroxidases"/>
    <property type="match status" value="1"/>
</dbReference>
<protein>
    <submittedName>
        <fullName evidence="9">Ascorbate peroxidase</fullName>
    </submittedName>
</protein>
<dbReference type="PRINTS" id="PR00458">
    <property type="entry name" value="PEROXIDASE"/>
</dbReference>
<accession>B4ZFX9</accession>
<proteinExistence type="inferred from homology"/>
<evidence type="ECO:0000256" key="2">
    <source>
        <dbReference type="ARBA" id="ARBA00022617"/>
    </source>
</evidence>
<dbReference type="InterPro" id="IPR002016">
    <property type="entry name" value="Haem_peroxidase"/>
</dbReference>
<dbReference type="PROSITE" id="PS50873">
    <property type="entry name" value="PEROXIDASE_4"/>
    <property type="match status" value="1"/>
</dbReference>
<dbReference type="PANTHER" id="PTHR31356">
    <property type="entry name" value="THYLAKOID LUMENAL 29 KDA PROTEIN, CHLOROPLASTIC-RELATED"/>
    <property type="match status" value="1"/>
</dbReference>
<reference evidence="9" key="1">
    <citation type="journal article" date="2008" name="PLoS ONE">
        <title>From stop to start: tandem gene arrangement, copy number and trans-splicing sites in the dinoflagellate Amphidinium carterae.</title>
        <authorList>
            <person name="Bachvaroff T.R."/>
            <person name="Place A.R."/>
        </authorList>
    </citation>
    <scope>NUCLEOTIDE SEQUENCE</scope>
    <source>
        <strain evidence="9">CCMP1314</strain>
    </source>
</reference>
<feature type="chain" id="PRO_5002828922" evidence="7">
    <location>
        <begin position="24"/>
        <end position="301"/>
    </location>
</feature>
<comment type="similarity">
    <text evidence="6">Belongs to the peroxidase family.</text>
</comment>
<dbReference type="Gene3D" id="1.10.520.10">
    <property type="match status" value="1"/>
</dbReference>
<dbReference type="GO" id="GO:0046872">
    <property type="term" value="F:metal ion binding"/>
    <property type="evidence" value="ECO:0007669"/>
    <property type="project" value="UniProtKB-KW"/>
</dbReference>
<feature type="domain" description="Plant heme peroxidase family profile" evidence="8">
    <location>
        <begin position="168"/>
        <end position="257"/>
    </location>
</feature>
<organism evidence="9">
    <name type="scientific">Amphidinium carterae</name>
    <name type="common">Dinoflagellate</name>
    <dbReference type="NCBI Taxonomy" id="2961"/>
    <lineage>
        <taxon>Eukaryota</taxon>
        <taxon>Sar</taxon>
        <taxon>Alveolata</taxon>
        <taxon>Dinophyceae</taxon>
        <taxon>Amphidiniales</taxon>
        <taxon>Amphidiniaceae</taxon>
        <taxon>Amphidinium</taxon>
    </lineage>
</organism>
<evidence type="ECO:0000256" key="5">
    <source>
        <dbReference type="ARBA" id="ARBA00023004"/>
    </source>
</evidence>
<dbReference type="GO" id="GO:0004601">
    <property type="term" value="F:peroxidase activity"/>
    <property type="evidence" value="ECO:0007669"/>
    <property type="project" value="UniProtKB-KW"/>
</dbReference>
<dbReference type="InterPro" id="IPR010255">
    <property type="entry name" value="Haem_peroxidase_sf"/>
</dbReference>
<evidence type="ECO:0000313" key="9">
    <source>
        <dbReference type="EMBL" id="ACF28633.1"/>
    </source>
</evidence>